<dbReference type="AlphaFoldDB" id="A0A395MAW7"/>
<keyword evidence="4" id="KW-1185">Reference proteome</keyword>
<dbReference type="OrthoDB" id="5091933at2759"/>
<feature type="compositionally biased region" description="Low complexity" evidence="2">
    <location>
        <begin position="239"/>
        <end position="251"/>
    </location>
</feature>
<organism evidence="3 4">
    <name type="scientific">Fusarium flagelliforme</name>
    <dbReference type="NCBI Taxonomy" id="2675880"/>
    <lineage>
        <taxon>Eukaryota</taxon>
        <taxon>Fungi</taxon>
        <taxon>Dikarya</taxon>
        <taxon>Ascomycota</taxon>
        <taxon>Pezizomycotina</taxon>
        <taxon>Sordariomycetes</taxon>
        <taxon>Hypocreomycetidae</taxon>
        <taxon>Hypocreales</taxon>
        <taxon>Nectriaceae</taxon>
        <taxon>Fusarium</taxon>
        <taxon>Fusarium incarnatum-equiseti species complex</taxon>
    </lineage>
</organism>
<feature type="compositionally biased region" description="Basic and acidic residues" evidence="2">
    <location>
        <begin position="307"/>
        <end position="348"/>
    </location>
</feature>
<feature type="region of interest" description="Disordered" evidence="2">
    <location>
        <begin position="293"/>
        <end position="400"/>
    </location>
</feature>
<protein>
    <submittedName>
        <fullName evidence="3">Uncharacterized protein</fullName>
    </submittedName>
</protein>
<feature type="region of interest" description="Disordered" evidence="2">
    <location>
        <begin position="1"/>
        <end position="92"/>
    </location>
</feature>
<feature type="compositionally biased region" description="Acidic residues" evidence="2">
    <location>
        <begin position="363"/>
        <end position="373"/>
    </location>
</feature>
<evidence type="ECO:0000313" key="3">
    <source>
        <dbReference type="EMBL" id="RFN45035.1"/>
    </source>
</evidence>
<feature type="compositionally biased region" description="Basic and acidic residues" evidence="2">
    <location>
        <begin position="724"/>
        <end position="733"/>
    </location>
</feature>
<feature type="compositionally biased region" description="Basic and acidic residues" evidence="2">
    <location>
        <begin position="694"/>
        <end position="711"/>
    </location>
</feature>
<dbReference type="Proteomes" id="UP000265631">
    <property type="component" value="Unassembled WGS sequence"/>
</dbReference>
<evidence type="ECO:0000313" key="4">
    <source>
        <dbReference type="Proteomes" id="UP000265631"/>
    </source>
</evidence>
<proteinExistence type="predicted"/>
<feature type="compositionally biased region" description="Basic and acidic residues" evidence="2">
    <location>
        <begin position="382"/>
        <end position="400"/>
    </location>
</feature>
<dbReference type="STRING" id="2594813.A0A395MAW7"/>
<keyword evidence="1" id="KW-0175">Coiled coil</keyword>
<reference evidence="3 4" key="1">
    <citation type="journal article" date="2018" name="PLoS Pathog.">
        <title>Evolution of structural diversity of trichothecenes, a family of toxins produced by plant pathogenic and entomopathogenic fungi.</title>
        <authorList>
            <person name="Proctor R.H."/>
            <person name="McCormick S.P."/>
            <person name="Kim H.S."/>
            <person name="Cardoza R.E."/>
            <person name="Stanley A.M."/>
            <person name="Lindo L."/>
            <person name="Kelly A."/>
            <person name="Brown D.W."/>
            <person name="Lee T."/>
            <person name="Vaughan M.M."/>
            <person name="Alexander N.J."/>
            <person name="Busman M."/>
            <person name="Gutierrez S."/>
        </authorList>
    </citation>
    <scope>NUCLEOTIDE SEQUENCE [LARGE SCALE GENOMIC DNA]</scope>
    <source>
        <strain evidence="3 4">NRRL 13405</strain>
    </source>
</reference>
<comment type="caution">
    <text evidence="3">The sequence shown here is derived from an EMBL/GenBank/DDBJ whole genome shotgun (WGS) entry which is preliminary data.</text>
</comment>
<dbReference type="EMBL" id="PXXK01000380">
    <property type="protein sequence ID" value="RFN45035.1"/>
    <property type="molecule type" value="Genomic_DNA"/>
</dbReference>
<gene>
    <name evidence="3" type="ORF">FIE12Z_10725</name>
</gene>
<sequence length="741" mass="84788">MGQVSGEQAGSDPQQQNPQEISSQDDGTRPDDQAAEVFQQETNSSTTGNYEANREDRVQKPPGWFKEQHPVPPAGDSNRQHLYAHNPPISDDEFTETLDAFNNSITNAETGERDSLATHQRPCTPPIERARKQVQSLEEQGVQFTEDLEKDIIDNMIHNMGLVPALTEWCGNEADIPVEYANELLQEIDRLKLEMAKQQRDLHGKLSSQMKSIEDYQSQKKELVEKADVNNKLEGLDDSSIPSSEPSFEIPRTPPGTEGLTPASSRSTLAEMRGSKNLQQQVSDLQQKLDEARKDNERLQESNGSVSDKDSTKSRPEKDDKINTLEKENEGLKAKLEGRMKEMNELRQKIAKLQQIEGHQDQSDEMEASDTDSESSSSEEINDLKEKLEEKIQDQKREVGKNEALTRRIAYLQINARHFDRQAQLQRNKLEELEASKTESVKSSAEKIKDLEEKIEDLKKKNKDLEEKNEDLEEKSEDLEEKLKEKIQDQKRGTDKNEALTRRIAELQINARHFDRQAQAQRNRLEELERVNFTTADRLIEALSSEKEEFNGKNGMSLVDRINYLNMATFIRTCNYMQLAIREKSLPMANVLLNDAEKWFSFCKEDLTKMEPSVRIQMQASMHILNGARRAMIPRNPEITRAGRESAQHGLEYLKRYPEGPAFGQLRRLAKTVIERTSDEKPFYKRGLFDKKRAQDKIRDDPSMKASELRRAGLHSPLSPSKWDTSDLDKDISIGEIDQVN</sequence>
<feature type="region of interest" description="Disordered" evidence="2">
    <location>
        <begin position="694"/>
        <end position="741"/>
    </location>
</feature>
<feature type="compositionally biased region" description="Polar residues" evidence="2">
    <location>
        <begin position="1"/>
        <end position="25"/>
    </location>
</feature>
<evidence type="ECO:0000256" key="2">
    <source>
        <dbReference type="SAM" id="MobiDB-lite"/>
    </source>
</evidence>
<accession>A0A395MAW7</accession>
<feature type="coiled-coil region" evidence="1">
    <location>
        <begin position="181"/>
        <end position="226"/>
    </location>
</feature>
<feature type="compositionally biased region" description="Polar residues" evidence="2">
    <location>
        <begin position="39"/>
        <end position="50"/>
    </location>
</feature>
<name>A0A395MAW7_9HYPO</name>
<evidence type="ECO:0000256" key="1">
    <source>
        <dbReference type="SAM" id="Coils"/>
    </source>
</evidence>
<feature type="region of interest" description="Disordered" evidence="2">
    <location>
        <begin position="231"/>
        <end position="268"/>
    </location>
</feature>